<proteinExistence type="predicted"/>
<evidence type="ECO:0000256" key="1">
    <source>
        <dbReference type="ARBA" id="ARBA00023163"/>
    </source>
</evidence>
<sequence length="123" mass="13178">MATKKTTAKKATTKKPATRKPAAAKKAPAKAATKKPAAKKVAAKTTDKKMSALDAAVKVLGEAKEPLNAKTMIERMATKGYWTSPGGRTPHATIYAAILREIQTKGKEARFSKTDRGHFALNK</sequence>
<dbReference type="RefSeq" id="WP_146369601.1">
    <property type="nucleotide sequence ID" value="NZ_SJPP01000001.1"/>
</dbReference>
<accession>A0A5C6BK90</accession>
<keyword evidence="5" id="KW-1185">Reference proteome</keyword>
<evidence type="ECO:0000313" key="4">
    <source>
        <dbReference type="EMBL" id="TWU12087.1"/>
    </source>
</evidence>
<feature type="region of interest" description="Disordered" evidence="2">
    <location>
        <begin position="1"/>
        <end position="45"/>
    </location>
</feature>
<feature type="compositionally biased region" description="Basic residues" evidence="2">
    <location>
        <begin position="1"/>
        <end position="18"/>
    </location>
</feature>
<reference evidence="4 5" key="1">
    <citation type="submission" date="2019-02" db="EMBL/GenBank/DDBJ databases">
        <title>Deep-cultivation of Planctomycetes and their phenomic and genomic characterization uncovers novel biology.</title>
        <authorList>
            <person name="Wiegand S."/>
            <person name="Jogler M."/>
            <person name="Boedeker C."/>
            <person name="Pinto D."/>
            <person name="Vollmers J."/>
            <person name="Rivas-Marin E."/>
            <person name="Kohn T."/>
            <person name="Peeters S.H."/>
            <person name="Heuer A."/>
            <person name="Rast P."/>
            <person name="Oberbeckmann S."/>
            <person name="Bunk B."/>
            <person name="Jeske O."/>
            <person name="Meyerdierks A."/>
            <person name="Storesund J.E."/>
            <person name="Kallscheuer N."/>
            <person name="Luecker S."/>
            <person name="Lage O.M."/>
            <person name="Pohl T."/>
            <person name="Merkel B.J."/>
            <person name="Hornburger P."/>
            <person name="Mueller R.-W."/>
            <person name="Bruemmer F."/>
            <person name="Labrenz M."/>
            <person name="Spormann A.M."/>
            <person name="Op Den Camp H."/>
            <person name="Overmann J."/>
            <person name="Amann R."/>
            <person name="Jetten M.S.M."/>
            <person name="Mascher T."/>
            <person name="Medema M.H."/>
            <person name="Devos D.P."/>
            <person name="Kaster A.-K."/>
            <person name="Ovreas L."/>
            <person name="Rohde M."/>
            <person name="Galperin M.Y."/>
            <person name="Jogler C."/>
        </authorList>
    </citation>
    <scope>NUCLEOTIDE SEQUENCE [LARGE SCALE GENOMIC DNA]</scope>
    <source>
        <strain evidence="4 5">CA54</strain>
    </source>
</reference>
<dbReference type="PROSITE" id="PS51913">
    <property type="entry name" value="HTH_HARE"/>
    <property type="match status" value="1"/>
</dbReference>
<dbReference type="GO" id="GO:0006355">
    <property type="term" value="P:regulation of DNA-templated transcription"/>
    <property type="evidence" value="ECO:0007669"/>
    <property type="project" value="InterPro"/>
</dbReference>
<name>A0A5C6BK90_9PLAN</name>
<evidence type="ECO:0000256" key="2">
    <source>
        <dbReference type="SAM" id="MobiDB-lite"/>
    </source>
</evidence>
<protein>
    <recommendedName>
        <fullName evidence="3">HTH HARE-type domain-containing protein</fullName>
    </recommendedName>
</protein>
<dbReference type="EMBL" id="SJPP01000001">
    <property type="protein sequence ID" value="TWU12087.1"/>
    <property type="molecule type" value="Genomic_DNA"/>
</dbReference>
<keyword evidence="1" id="KW-0804">Transcription</keyword>
<feature type="compositionally biased region" description="Basic residues" evidence="2">
    <location>
        <begin position="32"/>
        <end position="42"/>
    </location>
</feature>
<organism evidence="4 5">
    <name type="scientific">Symmachiella macrocystis</name>
    <dbReference type="NCBI Taxonomy" id="2527985"/>
    <lineage>
        <taxon>Bacteria</taxon>
        <taxon>Pseudomonadati</taxon>
        <taxon>Planctomycetota</taxon>
        <taxon>Planctomycetia</taxon>
        <taxon>Planctomycetales</taxon>
        <taxon>Planctomycetaceae</taxon>
        <taxon>Symmachiella</taxon>
    </lineage>
</organism>
<dbReference type="Proteomes" id="UP000320735">
    <property type="component" value="Unassembled WGS sequence"/>
</dbReference>
<feature type="compositionally biased region" description="Low complexity" evidence="2">
    <location>
        <begin position="19"/>
        <end position="31"/>
    </location>
</feature>
<comment type="caution">
    <text evidence="4">The sequence shown here is derived from an EMBL/GenBank/DDBJ whole genome shotgun (WGS) entry which is preliminary data.</text>
</comment>
<gene>
    <name evidence="4" type="ORF">CA54_09050</name>
</gene>
<dbReference type="InterPro" id="IPR007759">
    <property type="entry name" value="Asxl_HARE-HTH"/>
</dbReference>
<dbReference type="AlphaFoldDB" id="A0A5C6BK90"/>
<feature type="domain" description="HTH HARE-type" evidence="3">
    <location>
        <begin position="50"/>
        <end position="123"/>
    </location>
</feature>
<evidence type="ECO:0000313" key="5">
    <source>
        <dbReference type="Proteomes" id="UP000320735"/>
    </source>
</evidence>
<dbReference type="Pfam" id="PF05066">
    <property type="entry name" value="HARE-HTH"/>
    <property type="match status" value="1"/>
</dbReference>
<dbReference type="OrthoDB" id="292347at2"/>
<evidence type="ECO:0000259" key="3">
    <source>
        <dbReference type="PROSITE" id="PS51913"/>
    </source>
</evidence>